<accession>A0ABT5IXU4</accession>
<dbReference type="EMBL" id="JAQQLF010000010">
    <property type="protein sequence ID" value="MDC7717391.1"/>
    <property type="molecule type" value="Genomic_DNA"/>
</dbReference>
<feature type="signal peptide" evidence="1">
    <location>
        <begin position="1"/>
        <end position="26"/>
    </location>
</feature>
<dbReference type="Pfam" id="PF12915">
    <property type="entry name" value="DUF3833"/>
    <property type="match status" value="1"/>
</dbReference>
<name>A0ABT5IXU4_9NEIS</name>
<evidence type="ECO:0000313" key="3">
    <source>
        <dbReference type="Proteomes" id="UP001219956"/>
    </source>
</evidence>
<dbReference type="PROSITE" id="PS51257">
    <property type="entry name" value="PROKAR_LIPOPROTEIN"/>
    <property type="match status" value="1"/>
</dbReference>
<evidence type="ECO:0000313" key="2">
    <source>
        <dbReference type="EMBL" id="MDC7717391.1"/>
    </source>
</evidence>
<feature type="chain" id="PRO_5046468929" evidence="1">
    <location>
        <begin position="27"/>
        <end position="181"/>
    </location>
</feature>
<keyword evidence="1" id="KW-0732">Signal</keyword>
<protein>
    <submittedName>
        <fullName evidence="2">DUF3833 domain-containing protein</fullName>
    </submittedName>
</protein>
<evidence type="ECO:0000256" key="1">
    <source>
        <dbReference type="SAM" id="SignalP"/>
    </source>
</evidence>
<dbReference type="InterPro" id="IPR024409">
    <property type="entry name" value="DUF3833"/>
</dbReference>
<proteinExistence type="predicted"/>
<dbReference type="Proteomes" id="UP001219956">
    <property type="component" value="Unassembled WGS sequence"/>
</dbReference>
<gene>
    <name evidence="2" type="ORF">PQU95_09225</name>
</gene>
<comment type="caution">
    <text evidence="2">The sequence shown here is derived from an EMBL/GenBank/DDBJ whole genome shotgun (WGS) entry which is preliminary data.</text>
</comment>
<sequence>MMWKRWAWLVAAMAALALGGCSTASIDDYRGTRPTFDLKSYFDGPVTAQGTFQDRSGKVIRRFTVQMNASWQGDTGVLDEHFSYDDGEKQRRIWTLKKLPDGRYTGTADDVVGQASGRTEGFALFWDYTLRLPVDGTVYEVRFDDWMYQLDERTVLNRSVMSKWGIKLGEVTLFFRKGAQP</sequence>
<dbReference type="RefSeq" id="WP_272751715.1">
    <property type="nucleotide sequence ID" value="NZ_JAQQLF010000010.1"/>
</dbReference>
<reference evidence="2 3" key="1">
    <citation type="submission" date="2023-01" db="EMBL/GenBank/DDBJ databases">
        <title>Novel species of the genus Vogesella isolated from rivers.</title>
        <authorList>
            <person name="Lu H."/>
        </authorList>
    </citation>
    <scope>NUCLEOTIDE SEQUENCE [LARGE SCALE GENOMIC DNA]</scope>
    <source>
        <strain evidence="2 3">DC21W</strain>
    </source>
</reference>
<keyword evidence="3" id="KW-1185">Reference proteome</keyword>
<organism evidence="2 3">
    <name type="scientific">Vogesella aquatica</name>
    <dbReference type="NCBI Taxonomy" id="2984206"/>
    <lineage>
        <taxon>Bacteria</taxon>
        <taxon>Pseudomonadati</taxon>
        <taxon>Pseudomonadota</taxon>
        <taxon>Betaproteobacteria</taxon>
        <taxon>Neisseriales</taxon>
        <taxon>Chromobacteriaceae</taxon>
        <taxon>Vogesella</taxon>
    </lineage>
</organism>